<evidence type="ECO:0000313" key="1">
    <source>
        <dbReference type="EMBL" id="CBY10867.1"/>
    </source>
</evidence>
<dbReference type="EMBL" id="FN653068">
    <property type="protein sequence ID" value="CBY10867.1"/>
    <property type="molecule type" value="Genomic_DNA"/>
</dbReference>
<accession>E4XLA6</accession>
<protein>
    <submittedName>
        <fullName evidence="1">Uncharacterized protein</fullName>
    </submittedName>
</protein>
<evidence type="ECO:0000313" key="2">
    <source>
        <dbReference type="Proteomes" id="UP000001307"/>
    </source>
</evidence>
<dbReference type="Proteomes" id="UP000001307">
    <property type="component" value="Unassembled WGS sequence"/>
</dbReference>
<reference evidence="1" key="1">
    <citation type="journal article" date="2010" name="Science">
        <title>Plasticity of animal genome architecture unmasked by rapid evolution of a pelagic tunicate.</title>
        <authorList>
            <person name="Denoeud F."/>
            <person name="Henriet S."/>
            <person name="Mungpakdee S."/>
            <person name="Aury J.M."/>
            <person name="Da Silva C."/>
            <person name="Brinkmann H."/>
            <person name="Mikhaleva J."/>
            <person name="Olsen L.C."/>
            <person name="Jubin C."/>
            <person name="Canestro C."/>
            <person name="Bouquet J.M."/>
            <person name="Danks G."/>
            <person name="Poulain J."/>
            <person name="Campsteijn C."/>
            <person name="Adamski M."/>
            <person name="Cross I."/>
            <person name="Yadetie F."/>
            <person name="Muffato M."/>
            <person name="Louis A."/>
            <person name="Butcher S."/>
            <person name="Tsagkogeorga G."/>
            <person name="Konrad A."/>
            <person name="Singh S."/>
            <person name="Jensen M.F."/>
            <person name="Cong E.H."/>
            <person name="Eikeseth-Otteraa H."/>
            <person name="Noel B."/>
            <person name="Anthouard V."/>
            <person name="Porcel B.M."/>
            <person name="Kachouri-Lafond R."/>
            <person name="Nishino A."/>
            <person name="Ugolini M."/>
            <person name="Chourrout P."/>
            <person name="Nishida H."/>
            <person name="Aasland R."/>
            <person name="Huzurbazar S."/>
            <person name="Westhof E."/>
            <person name="Delsuc F."/>
            <person name="Lehrach H."/>
            <person name="Reinhardt R."/>
            <person name="Weissenbach J."/>
            <person name="Roy S.W."/>
            <person name="Artiguenave F."/>
            <person name="Postlethwait J.H."/>
            <person name="Manak J.R."/>
            <person name="Thompson E.M."/>
            <person name="Jaillon O."/>
            <person name="Du Pasquier L."/>
            <person name="Boudinot P."/>
            <person name="Liberles D.A."/>
            <person name="Volff J.N."/>
            <person name="Philippe H."/>
            <person name="Lenhard B."/>
            <person name="Roest Crollius H."/>
            <person name="Wincker P."/>
            <person name="Chourrout D."/>
        </authorList>
    </citation>
    <scope>NUCLEOTIDE SEQUENCE [LARGE SCALE GENOMIC DNA]</scope>
</reference>
<dbReference type="OrthoDB" id="10083442at2759"/>
<dbReference type="InParanoid" id="E4XLA6"/>
<gene>
    <name evidence="1" type="ORF">GSOID_T00014480001</name>
</gene>
<proteinExistence type="predicted"/>
<dbReference type="AlphaFoldDB" id="E4XLA6"/>
<organism evidence="1">
    <name type="scientific">Oikopleura dioica</name>
    <name type="common">Tunicate</name>
    <dbReference type="NCBI Taxonomy" id="34765"/>
    <lineage>
        <taxon>Eukaryota</taxon>
        <taxon>Metazoa</taxon>
        <taxon>Chordata</taxon>
        <taxon>Tunicata</taxon>
        <taxon>Appendicularia</taxon>
        <taxon>Copelata</taxon>
        <taxon>Oikopleuridae</taxon>
        <taxon>Oikopleura</taxon>
    </lineage>
</organism>
<sequence length="144" mass="16238">MKIGYFLSIAVSSASDVVNDYCRVRELMADNIKFYGDAIDRYAEQEKVFNDLGRCYNSMSEAGVLDTDRDWDNRCISSGICRDDGSDTRLCCITNDFDELQKASILLSSHVDTLDKEMDSLLEEMLNVESCITGLCYDAKMTAF</sequence>
<keyword evidence="2" id="KW-1185">Reference proteome</keyword>
<name>E4XLA6_OIKDI</name>